<organism evidence="3 4">
    <name type="scientific">Fictibacillus terranigra</name>
    <dbReference type="NCBI Taxonomy" id="3058424"/>
    <lineage>
        <taxon>Bacteria</taxon>
        <taxon>Bacillati</taxon>
        <taxon>Bacillota</taxon>
        <taxon>Bacilli</taxon>
        <taxon>Bacillales</taxon>
        <taxon>Fictibacillaceae</taxon>
        <taxon>Fictibacillus</taxon>
    </lineage>
</organism>
<evidence type="ECO:0000313" key="3">
    <source>
        <dbReference type="EMBL" id="MDN4073434.1"/>
    </source>
</evidence>
<keyword evidence="3" id="KW-0969">Cilium</keyword>
<keyword evidence="3" id="KW-0966">Cell projection</keyword>
<accession>A0ABT8E6C9</accession>
<reference evidence="3" key="1">
    <citation type="submission" date="2023-06" db="EMBL/GenBank/DDBJ databases">
        <title>Draft Genome Sequences of Representative Paenibacillus Polymyxa, Bacillus cereus, Fictibacillus sp., and Brevibacillus agri Strains Isolated from Amazonian Dark Earth.</title>
        <authorList>
            <person name="Pellegrinetti T.A."/>
            <person name="Cunha I.C.M."/>
            <person name="Chaves M.G."/>
            <person name="Freitas A.S."/>
            <person name="Silva A.V.R."/>
            <person name="Tsai S.M."/>
            <person name="Mendes L.W."/>
        </authorList>
    </citation>
    <scope>NUCLEOTIDE SEQUENCE</scope>
    <source>
        <strain evidence="3">CENA-BCM004</strain>
    </source>
</reference>
<evidence type="ECO:0000256" key="1">
    <source>
        <dbReference type="ARBA" id="ARBA00010577"/>
    </source>
</evidence>
<dbReference type="InterPro" id="IPR005648">
    <property type="entry name" value="FlgD"/>
</dbReference>
<proteinExistence type="inferred from homology"/>
<comment type="similarity">
    <text evidence="1">Belongs to the FlgD family.</text>
</comment>
<name>A0ABT8E6C9_9BACL</name>
<protein>
    <submittedName>
        <fullName evidence="3">Flagellar hook assembly protein FlgD</fullName>
    </submittedName>
</protein>
<evidence type="ECO:0000256" key="2">
    <source>
        <dbReference type="ARBA" id="ARBA00022795"/>
    </source>
</evidence>
<dbReference type="NCBIfam" id="NF007197">
    <property type="entry name" value="PRK09618.1"/>
    <property type="match status" value="1"/>
</dbReference>
<keyword evidence="4" id="KW-1185">Reference proteome</keyword>
<evidence type="ECO:0000313" key="4">
    <source>
        <dbReference type="Proteomes" id="UP001168694"/>
    </source>
</evidence>
<gene>
    <name evidence="3" type="primary">flgD</name>
    <name evidence="3" type="ORF">QYF49_10540</name>
</gene>
<dbReference type="EMBL" id="JAUHLN010000002">
    <property type="protein sequence ID" value="MDN4073434.1"/>
    <property type="molecule type" value="Genomic_DNA"/>
</dbReference>
<dbReference type="RefSeq" id="WP_290399557.1">
    <property type="nucleotide sequence ID" value="NZ_JAUHLN010000002.1"/>
</dbReference>
<comment type="caution">
    <text evidence="3">The sequence shown here is derived from an EMBL/GenBank/DDBJ whole genome shotgun (WGS) entry which is preliminary data.</text>
</comment>
<dbReference type="Proteomes" id="UP001168694">
    <property type="component" value="Unassembled WGS sequence"/>
</dbReference>
<keyword evidence="2" id="KW-1005">Bacterial flagellum biogenesis</keyword>
<sequence>MASAISNDLYLSSLQKKERQTGSNILGKDDFLKILMTQLQNQDPSSPMEDKEFISQMATFSSLEQMTNMSSTFDKFISQQYDNLFIQQSSLIGKNVTYLKETEDDAGNVKTESKESSVKAVLFDNGEAKFQLADGNIISSFDITKVANGDVQAEK</sequence>
<keyword evidence="3" id="KW-0282">Flagellum</keyword>
<dbReference type="Pfam" id="PF03963">
    <property type="entry name" value="FlgD"/>
    <property type="match status" value="1"/>
</dbReference>